<dbReference type="AlphaFoldDB" id="A0A397VDI6"/>
<accession>A0A397VDI6</accession>
<protein>
    <submittedName>
        <fullName evidence="2">Uncharacterized protein</fullName>
    </submittedName>
</protein>
<feature type="compositionally biased region" description="Low complexity" evidence="1">
    <location>
        <begin position="74"/>
        <end position="93"/>
    </location>
</feature>
<dbReference type="OrthoDB" id="2353002at2759"/>
<comment type="caution">
    <text evidence="2">The sequence shown here is derived from an EMBL/GenBank/DDBJ whole genome shotgun (WGS) entry which is preliminary data.</text>
</comment>
<dbReference type="Proteomes" id="UP000266673">
    <property type="component" value="Unassembled WGS sequence"/>
</dbReference>
<gene>
    <name evidence="2" type="ORF">C2G38_1268117</name>
</gene>
<reference evidence="2 3" key="1">
    <citation type="submission" date="2018-06" db="EMBL/GenBank/DDBJ databases">
        <title>Comparative genomics reveals the genomic features of Rhizophagus irregularis, R. cerebriforme, R. diaphanum and Gigaspora rosea, and their symbiotic lifestyle signature.</title>
        <authorList>
            <person name="Morin E."/>
            <person name="San Clemente H."/>
            <person name="Chen E.C.H."/>
            <person name="De La Providencia I."/>
            <person name="Hainaut M."/>
            <person name="Kuo A."/>
            <person name="Kohler A."/>
            <person name="Murat C."/>
            <person name="Tang N."/>
            <person name="Roy S."/>
            <person name="Loubradou J."/>
            <person name="Henrissat B."/>
            <person name="Grigoriev I.V."/>
            <person name="Corradi N."/>
            <person name="Roux C."/>
            <person name="Martin F.M."/>
        </authorList>
    </citation>
    <scope>NUCLEOTIDE SEQUENCE [LARGE SCALE GENOMIC DNA]</scope>
    <source>
        <strain evidence="2 3">DAOM 194757</strain>
    </source>
</reference>
<feature type="compositionally biased region" description="Polar residues" evidence="1">
    <location>
        <begin position="95"/>
        <end position="108"/>
    </location>
</feature>
<evidence type="ECO:0000313" key="2">
    <source>
        <dbReference type="EMBL" id="RIB19387.1"/>
    </source>
</evidence>
<evidence type="ECO:0000256" key="1">
    <source>
        <dbReference type="SAM" id="MobiDB-lite"/>
    </source>
</evidence>
<dbReference type="EMBL" id="QKWP01000477">
    <property type="protein sequence ID" value="RIB19387.1"/>
    <property type="molecule type" value="Genomic_DNA"/>
</dbReference>
<sequence length="261" mass="30295">MVDQTQEQNYVGSIHYIEEYPRISSQNQVFQPTWYLSHDLCQQSFTCQPTQYSHSHHAYQRSPNHSQKFRLKQRTNQQQRSRSRQSLNSNHSNRTSDPTSQIQLTTTYTPPTDASFMIDYLQKTNYNENPALYLHEIGQDLNVQSSFHPQNTYNFMTNNCQSLQPLPEFNSIISPDMLGHNKIGTQSNVNLNMMENQINPTMTTTLDYVQINDCMNTVPINFDISSDLLLYHPNNYVFPDAPVTVSSQTILPDYQQSHFLV</sequence>
<evidence type="ECO:0000313" key="3">
    <source>
        <dbReference type="Proteomes" id="UP000266673"/>
    </source>
</evidence>
<organism evidence="2 3">
    <name type="scientific">Gigaspora rosea</name>
    <dbReference type="NCBI Taxonomy" id="44941"/>
    <lineage>
        <taxon>Eukaryota</taxon>
        <taxon>Fungi</taxon>
        <taxon>Fungi incertae sedis</taxon>
        <taxon>Mucoromycota</taxon>
        <taxon>Glomeromycotina</taxon>
        <taxon>Glomeromycetes</taxon>
        <taxon>Diversisporales</taxon>
        <taxon>Gigasporaceae</taxon>
        <taxon>Gigaspora</taxon>
    </lineage>
</organism>
<keyword evidence="3" id="KW-1185">Reference proteome</keyword>
<name>A0A397VDI6_9GLOM</name>
<proteinExistence type="predicted"/>
<feature type="region of interest" description="Disordered" evidence="1">
    <location>
        <begin position="55"/>
        <end position="108"/>
    </location>
</feature>